<protein>
    <submittedName>
        <fullName evidence="2">Uncharacterized protein</fullName>
    </submittedName>
</protein>
<dbReference type="AlphaFoldDB" id="A0A3B5QDX3"/>
<dbReference type="Gene3D" id="2.30.29.30">
    <property type="entry name" value="Pleckstrin-homology domain (PH domain)/Phosphotyrosine-binding domain (PTB)"/>
    <property type="match status" value="1"/>
</dbReference>
<proteinExistence type="predicted"/>
<keyword evidence="3" id="KW-1185">Reference proteome</keyword>
<name>A0A3B5QDX3_XIPMA</name>
<evidence type="ECO:0000313" key="3">
    <source>
        <dbReference type="Proteomes" id="UP000002852"/>
    </source>
</evidence>
<reference evidence="3" key="1">
    <citation type="submission" date="2012-01" db="EMBL/GenBank/DDBJ databases">
        <authorList>
            <person name="Walter R."/>
            <person name="Schartl M."/>
            <person name="Warren W."/>
        </authorList>
    </citation>
    <scope>NUCLEOTIDE SEQUENCE [LARGE SCALE GENOMIC DNA]</scope>
    <source>
        <strain evidence="3">JP 163 A</strain>
    </source>
</reference>
<dbReference type="STRING" id="8083.ENSXMAP00000029123"/>
<evidence type="ECO:0000256" key="1">
    <source>
        <dbReference type="SAM" id="MobiDB-lite"/>
    </source>
</evidence>
<accession>A0A3B5QDX3</accession>
<feature type="region of interest" description="Disordered" evidence="1">
    <location>
        <begin position="1"/>
        <end position="22"/>
    </location>
</feature>
<dbReference type="InterPro" id="IPR011993">
    <property type="entry name" value="PH-like_dom_sf"/>
</dbReference>
<dbReference type="InParanoid" id="A0A3B5QDX3"/>
<evidence type="ECO:0000313" key="2">
    <source>
        <dbReference type="Ensembl" id="ENSXMAP00000029123.1"/>
    </source>
</evidence>
<reference evidence="2" key="3">
    <citation type="submission" date="2025-08" db="UniProtKB">
        <authorList>
            <consortium name="Ensembl"/>
        </authorList>
    </citation>
    <scope>IDENTIFICATION</scope>
    <source>
        <strain evidence="2">JP 163 A</strain>
    </source>
</reference>
<reference evidence="2" key="4">
    <citation type="submission" date="2025-09" db="UniProtKB">
        <authorList>
            <consortium name="Ensembl"/>
        </authorList>
    </citation>
    <scope>IDENTIFICATION</scope>
    <source>
        <strain evidence="2">JP 163 A</strain>
    </source>
</reference>
<reference evidence="3" key="2">
    <citation type="journal article" date="2013" name="Nat. Genet.">
        <title>The genome of the platyfish, Xiphophorus maculatus, provides insights into evolutionary adaptation and several complex traits.</title>
        <authorList>
            <person name="Schartl M."/>
            <person name="Walter R.B."/>
            <person name="Shen Y."/>
            <person name="Garcia T."/>
            <person name="Catchen J."/>
            <person name="Amores A."/>
            <person name="Braasch I."/>
            <person name="Chalopin D."/>
            <person name="Volff J.N."/>
            <person name="Lesch K.P."/>
            <person name="Bisazza A."/>
            <person name="Minx P."/>
            <person name="Hillier L."/>
            <person name="Wilson R.K."/>
            <person name="Fuerstenberg S."/>
            <person name="Boore J."/>
            <person name="Searle S."/>
            <person name="Postlethwait J.H."/>
            <person name="Warren W.C."/>
        </authorList>
    </citation>
    <scope>NUCLEOTIDE SEQUENCE [LARGE SCALE GENOMIC DNA]</scope>
    <source>
        <strain evidence="3">JP 163 A</strain>
    </source>
</reference>
<organism evidence="2 3">
    <name type="scientific">Xiphophorus maculatus</name>
    <name type="common">Southern platyfish</name>
    <name type="synonym">Platypoecilus maculatus</name>
    <dbReference type="NCBI Taxonomy" id="8083"/>
    <lineage>
        <taxon>Eukaryota</taxon>
        <taxon>Metazoa</taxon>
        <taxon>Chordata</taxon>
        <taxon>Craniata</taxon>
        <taxon>Vertebrata</taxon>
        <taxon>Euteleostomi</taxon>
        <taxon>Actinopterygii</taxon>
        <taxon>Neopterygii</taxon>
        <taxon>Teleostei</taxon>
        <taxon>Neoteleostei</taxon>
        <taxon>Acanthomorphata</taxon>
        <taxon>Ovalentaria</taxon>
        <taxon>Atherinomorphae</taxon>
        <taxon>Cyprinodontiformes</taxon>
        <taxon>Poeciliidae</taxon>
        <taxon>Poeciliinae</taxon>
        <taxon>Xiphophorus</taxon>
    </lineage>
</organism>
<feature type="compositionally biased region" description="Basic and acidic residues" evidence="1">
    <location>
        <begin position="8"/>
        <end position="18"/>
    </location>
</feature>
<sequence length="90" mass="10115">LSSSQEDDTSHETSGKREYHQRRHLMTFSLQDGTVQGVEEAQARLSFLADNNKLWSQKMLLDIGSNSLRPPGIIPRAVNGPRPALWTPLM</sequence>
<dbReference type="Proteomes" id="UP000002852">
    <property type="component" value="Unassembled WGS sequence"/>
</dbReference>
<dbReference type="SUPFAM" id="SSF50729">
    <property type="entry name" value="PH domain-like"/>
    <property type="match status" value="1"/>
</dbReference>
<dbReference type="Ensembl" id="ENSXMAT00000023503.1">
    <property type="protein sequence ID" value="ENSXMAP00000029123.1"/>
    <property type="gene ID" value="ENSXMAG00000029213.1"/>
</dbReference>